<feature type="transmembrane region" description="Helical" evidence="1">
    <location>
        <begin position="65"/>
        <end position="84"/>
    </location>
</feature>
<organism evidence="2 4">
    <name type="scientific">Bacillus subtilis</name>
    <dbReference type="NCBI Taxonomy" id="1423"/>
    <lineage>
        <taxon>Bacteria</taxon>
        <taxon>Bacillati</taxon>
        <taxon>Bacillota</taxon>
        <taxon>Bacilli</taxon>
        <taxon>Bacillales</taxon>
        <taxon>Bacillaceae</taxon>
        <taxon>Bacillus</taxon>
    </lineage>
</organism>
<reference evidence="3" key="2">
    <citation type="submission" date="2023-03" db="EMBL/GenBank/DDBJ databases">
        <title>Complete genome sequences of 52 Bacillus and Priestia strains isolated from West-African fermentations and 26 reference strains from the DSMZ collection.</title>
        <authorList>
            <person name="Wiedenbein E.S."/>
            <person name="Canoy T.S."/>
            <person name="Hui Y."/>
            <person name="Parkouda C."/>
            <person name="Dawende C."/>
            <person name="Ametefe E."/>
            <person name="Jespersen L."/>
            <person name="Nielsen D.S."/>
        </authorList>
    </citation>
    <scope>NUCLEOTIDE SEQUENCE</scope>
    <source>
        <strain evidence="3">PRO56</strain>
    </source>
</reference>
<dbReference type="RefSeq" id="WP_014480524.1">
    <property type="nucleotide sequence ID" value="NZ_AP024622.1"/>
</dbReference>
<dbReference type="STRING" id="483913.AN935_14430"/>
<dbReference type="Pfam" id="PF06961">
    <property type="entry name" value="DUF1294"/>
    <property type="match status" value="1"/>
</dbReference>
<proteinExistence type="predicted"/>
<sequence>MIIAAYLLLINLCGFWVMGIDKRKAQQHKWRISEDRLWLIAIVFGALGVWLGMQTFRHKTKHASFKYGVPLLLVIEAILIAIYYSPFDL</sequence>
<name>A0A0D1JLA3_BACIU</name>
<gene>
    <name evidence="3" type="primary">ysdA</name>
    <name evidence="3" type="ORF">P5633_09650</name>
    <name evidence="2" type="ORF">SC09_Contig17orf00527</name>
</gene>
<dbReference type="InterPro" id="IPR010718">
    <property type="entry name" value="DUF1294"/>
</dbReference>
<evidence type="ECO:0000256" key="1">
    <source>
        <dbReference type="SAM" id="Phobius"/>
    </source>
</evidence>
<dbReference type="Proteomes" id="UP000032247">
    <property type="component" value="Unassembled WGS sequence"/>
</dbReference>
<evidence type="ECO:0000313" key="2">
    <source>
        <dbReference type="EMBL" id="KIU13309.1"/>
    </source>
</evidence>
<keyword evidence="1" id="KW-1133">Transmembrane helix</keyword>
<protein>
    <submittedName>
        <fullName evidence="3">DUF1294 domain-containing protein</fullName>
    </submittedName>
</protein>
<evidence type="ECO:0000313" key="4">
    <source>
        <dbReference type="Proteomes" id="UP000032247"/>
    </source>
</evidence>
<evidence type="ECO:0000313" key="3">
    <source>
        <dbReference type="EMBL" id="WEY86315.1"/>
    </source>
</evidence>
<reference evidence="2 4" key="1">
    <citation type="submission" date="2014-12" db="EMBL/GenBank/DDBJ databases">
        <title>Comparative genome analysis of Bacillus coagulans HM-08, Clostridium butyricum HM-68, Bacillus subtilis HM-66 and Bacillus licheniformis BL-09.</title>
        <authorList>
            <person name="Zhang H."/>
        </authorList>
    </citation>
    <scope>NUCLEOTIDE SEQUENCE [LARGE SCALE GENOMIC DNA]</scope>
    <source>
        <strain evidence="2 4">HM-66</strain>
    </source>
</reference>
<keyword evidence="1" id="KW-0812">Transmembrane</keyword>
<dbReference type="Proteomes" id="UP001214898">
    <property type="component" value="Chromosome"/>
</dbReference>
<dbReference type="PATRIC" id="fig|1423.173.peg.429"/>
<keyword evidence="1" id="KW-0472">Membrane</keyword>
<accession>A0A0D1JLA3</accession>
<dbReference type="AlphaFoldDB" id="A0A0D1JLA3"/>
<dbReference type="EMBL" id="CP120576">
    <property type="protein sequence ID" value="WEY86315.1"/>
    <property type="molecule type" value="Genomic_DNA"/>
</dbReference>
<dbReference type="EMBL" id="JXBC01000001">
    <property type="protein sequence ID" value="KIU13309.1"/>
    <property type="molecule type" value="Genomic_DNA"/>
</dbReference>
<feature type="transmembrane region" description="Helical" evidence="1">
    <location>
        <begin position="35"/>
        <end position="53"/>
    </location>
</feature>